<gene>
    <name evidence="2" type="ORF">AFCDBAGC_4395</name>
</gene>
<reference evidence="2 3" key="1">
    <citation type="journal article" date="2021" name="Front. Microbiol.">
        <title>Comprehensive Comparative Genomics and Phenotyping of Methylobacterium Species.</title>
        <authorList>
            <person name="Alessa O."/>
            <person name="Ogura Y."/>
            <person name="Fujitani Y."/>
            <person name="Takami H."/>
            <person name="Hayashi T."/>
            <person name="Sahin N."/>
            <person name="Tani A."/>
        </authorList>
    </citation>
    <scope>NUCLEOTIDE SEQUENCE [LARGE SCALE GENOMIC DNA]</scope>
    <source>
        <strain evidence="2 3">DSM 23679</strain>
    </source>
</reference>
<dbReference type="EMBL" id="BPQG01000080">
    <property type="protein sequence ID" value="GJD46513.1"/>
    <property type="molecule type" value="Genomic_DNA"/>
</dbReference>
<evidence type="ECO:0000256" key="1">
    <source>
        <dbReference type="SAM" id="MobiDB-lite"/>
    </source>
</evidence>
<evidence type="ECO:0000313" key="2">
    <source>
        <dbReference type="EMBL" id="GJD46513.1"/>
    </source>
</evidence>
<accession>A0ABQ4QMP4</accession>
<name>A0ABQ4QMP4_9HYPH</name>
<proteinExistence type="predicted"/>
<organism evidence="2 3">
    <name type="scientific">Methylobacterium cerastii</name>
    <dbReference type="NCBI Taxonomy" id="932741"/>
    <lineage>
        <taxon>Bacteria</taxon>
        <taxon>Pseudomonadati</taxon>
        <taxon>Pseudomonadota</taxon>
        <taxon>Alphaproteobacteria</taxon>
        <taxon>Hyphomicrobiales</taxon>
        <taxon>Methylobacteriaceae</taxon>
        <taxon>Methylobacterium</taxon>
    </lineage>
</organism>
<evidence type="ECO:0000313" key="3">
    <source>
        <dbReference type="Proteomes" id="UP001055117"/>
    </source>
</evidence>
<dbReference type="RefSeq" id="WP_238272940.1">
    <property type="nucleotide sequence ID" value="NZ_BPQG01000080.1"/>
</dbReference>
<keyword evidence="3" id="KW-1185">Reference proteome</keyword>
<evidence type="ECO:0008006" key="4">
    <source>
        <dbReference type="Google" id="ProtNLM"/>
    </source>
</evidence>
<sequence length="111" mass="11964">MASRSEPHPHRPAGSIRPERSPAIEAAATSRSKVQAVLARAQESGLIARKGGRISGRVSPELIERAKARTGIRSDTELVEFALANLAIEDDFADTFRGLRGTVDPSLDLDF</sequence>
<protein>
    <recommendedName>
        <fullName evidence="4">GntR family transcriptional regulator</fullName>
    </recommendedName>
</protein>
<feature type="region of interest" description="Disordered" evidence="1">
    <location>
        <begin position="1"/>
        <end position="28"/>
    </location>
</feature>
<dbReference type="Proteomes" id="UP001055117">
    <property type="component" value="Unassembled WGS sequence"/>
</dbReference>
<comment type="caution">
    <text evidence="2">The sequence shown here is derived from an EMBL/GenBank/DDBJ whole genome shotgun (WGS) entry which is preliminary data.</text>
</comment>